<dbReference type="AlphaFoldDB" id="C2PLW9"/>
<accession>C2PLW9</accession>
<evidence type="ECO:0000313" key="1">
    <source>
        <dbReference type="EMBL" id="KKZ93776.1"/>
    </source>
</evidence>
<proteinExistence type="predicted"/>
<sequence length="40" mass="4637">MYGFGFFTRKRKKEIGLYSLLGIGKKEIGKMLFYGNTLMV</sequence>
<name>C2PLW9_9BACI</name>
<dbReference type="HOGENOM" id="CLU_3284405_0_0_9"/>
<organism evidence="1 2">
    <name type="scientific">Bacillus wiedmannii</name>
    <dbReference type="NCBI Taxonomy" id="1890302"/>
    <lineage>
        <taxon>Bacteria</taxon>
        <taxon>Bacillati</taxon>
        <taxon>Bacillota</taxon>
        <taxon>Bacilli</taxon>
        <taxon>Bacillales</taxon>
        <taxon>Bacillaceae</taxon>
        <taxon>Bacillus</taxon>
        <taxon>Bacillus cereus group</taxon>
    </lineage>
</organism>
<gene>
    <name evidence="1" type="ORF">B4147_4715</name>
</gene>
<dbReference type="PATRIC" id="fig|1396.433.peg.3350"/>
<comment type="caution">
    <text evidence="1">The sequence shown here is derived from an EMBL/GenBank/DDBJ whole genome shotgun (WGS) entry which is preliminary data.</text>
</comment>
<evidence type="ECO:0000313" key="2">
    <source>
        <dbReference type="Proteomes" id="UP000035350"/>
    </source>
</evidence>
<protein>
    <submittedName>
        <fullName evidence="1">Uncharacterized protein</fullName>
    </submittedName>
</protein>
<reference evidence="1 2" key="1">
    <citation type="journal article" date="2015" name="Genome Announc.">
        <title>Next-Generation Whole-Genome Sequencing of Eight Strains of Bacillus cereus, Isolated from Food.</title>
        <authorList>
            <person name="Krawczyk A.O."/>
            <person name="de Jong A."/>
            <person name="Eijlander R.T."/>
            <person name="Berendsen E.M."/>
            <person name="Holsappel S."/>
            <person name="Wells-Bennik M.H."/>
            <person name="Kuipers O.P."/>
        </authorList>
    </citation>
    <scope>NUCLEOTIDE SEQUENCE [LARGE SCALE GENOMIC DNA]</scope>
    <source>
        <strain evidence="1 2">B4147</strain>
    </source>
</reference>
<dbReference type="EMBL" id="LCYN01000029">
    <property type="protein sequence ID" value="KKZ93776.1"/>
    <property type="molecule type" value="Genomic_DNA"/>
</dbReference>
<accession>A0A0G8C3U5</accession>
<dbReference type="Proteomes" id="UP000035350">
    <property type="component" value="Unassembled WGS sequence"/>
</dbReference>
<reference evidence="2" key="2">
    <citation type="submission" date="2015-04" db="EMBL/GenBank/DDBJ databases">
        <title>Draft Genome Sequences of Eight Spore-Forming Food Isolates of Bacillus cereus Genome sequencing.</title>
        <authorList>
            <person name="Krawcyk A.O."/>
            <person name="de Jong A."/>
            <person name="Eijlander R.T."/>
            <person name="Berendsen E.M."/>
            <person name="Holsappel S."/>
            <person name="Wells-Bennik M."/>
            <person name="Kuipers O.P."/>
        </authorList>
    </citation>
    <scope>NUCLEOTIDE SEQUENCE [LARGE SCALE GENOMIC DNA]</scope>
    <source>
        <strain evidence="2">B4147</strain>
    </source>
</reference>